<sequence>MTRGTVFQASLLAITLAGGAAMAADAPGRRDMADAYARALGLDIGGQAEALDIVAAAVPEEELGDMRGGFALPGGLSVAFGFDIETRLGGQVVQRLTLPASVLGPGGRMEAIRIVEGSATRLADPAAGPAVAEGVFNGGATRIVTQAGIGTVLGVVQNSRDGQVVQQRSNLQVDISGMGRLLDATSNRRVMDQALPRRGGWAR</sequence>
<dbReference type="EMBL" id="JAGIYZ010000006">
    <property type="protein sequence ID" value="MBP0463809.1"/>
    <property type="molecule type" value="Genomic_DNA"/>
</dbReference>
<name>A0ABS4AR14_9PROT</name>
<dbReference type="RefSeq" id="WP_209351198.1">
    <property type="nucleotide sequence ID" value="NZ_JAGIYZ010000006.1"/>
</dbReference>
<dbReference type="Proteomes" id="UP000680815">
    <property type="component" value="Unassembled WGS sequence"/>
</dbReference>
<accession>A0ABS4AR14</accession>
<reference evidence="2 3" key="1">
    <citation type="submission" date="2021-03" db="EMBL/GenBank/DDBJ databases">
        <authorList>
            <person name="So Y."/>
        </authorList>
    </citation>
    <scope>NUCLEOTIDE SEQUENCE [LARGE SCALE GENOMIC DNA]</scope>
    <source>
        <strain evidence="2 3">PWR1</strain>
    </source>
</reference>
<keyword evidence="3" id="KW-1185">Reference proteome</keyword>
<evidence type="ECO:0000256" key="1">
    <source>
        <dbReference type="SAM" id="SignalP"/>
    </source>
</evidence>
<organism evidence="2 3">
    <name type="scientific">Roseomonas nitratireducens</name>
    <dbReference type="NCBI Taxonomy" id="2820810"/>
    <lineage>
        <taxon>Bacteria</taxon>
        <taxon>Pseudomonadati</taxon>
        <taxon>Pseudomonadota</taxon>
        <taxon>Alphaproteobacteria</taxon>
        <taxon>Acetobacterales</taxon>
        <taxon>Roseomonadaceae</taxon>
        <taxon>Roseomonas</taxon>
    </lineage>
</organism>
<comment type="caution">
    <text evidence="2">The sequence shown here is derived from an EMBL/GenBank/DDBJ whole genome shotgun (WGS) entry which is preliminary data.</text>
</comment>
<proteinExistence type="predicted"/>
<protein>
    <submittedName>
        <fullName evidence="2">Uncharacterized protein</fullName>
    </submittedName>
</protein>
<evidence type="ECO:0000313" key="3">
    <source>
        <dbReference type="Proteomes" id="UP000680815"/>
    </source>
</evidence>
<evidence type="ECO:0000313" key="2">
    <source>
        <dbReference type="EMBL" id="MBP0463809.1"/>
    </source>
</evidence>
<feature type="signal peptide" evidence="1">
    <location>
        <begin position="1"/>
        <end position="23"/>
    </location>
</feature>
<gene>
    <name evidence="2" type="ORF">J5Y09_07795</name>
</gene>
<feature type="chain" id="PRO_5045913645" evidence="1">
    <location>
        <begin position="24"/>
        <end position="203"/>
    </location>
</feature>
<keyword evidence="1" id="KW-0732">Signal</keyword>